<dbReference type="Proteomes" id="UP000633365">
    <property type="component" value="Unassembled WGS sequence"/>
</dbReference>
<dbReference type="PROSITE" id="PS51257">
    <property type="entry name" value="PROKAR_LIPOPROTEIN"/>
    <property type="match status" value="1"/>
</dbReference>
<feature type="chain" id="PRO_5039717652" description="DUF4163 domain-containing protein" evidence="1">
    <location>
        <begin position="27"/>
        <end position="271"/>
    </location>
</feature>
<keyword evidence="1" id="KW-0732">Signal</keyword>
<evidence type="ECO:0000313" key="2">
    <source>
        <dbReference type="EMBL" id="MBK6088977.1"/>
    </source>
</evidence>
<evidence type="ECO:0000256" key="1">
    <source>
        <dbReference type="SAM" id="SignalP"/>
    </source>
</evidence>
<keyword evidence="3" id="KW-1185">Reference proteome</keyword>
<gene>
    <name evidence="2" type="ORF">JKK62_10040</name>
</gene>
<dbReference type="EMBL" id="JAEQMG010000104">
    <property type="protein sequence ID" value="MBK6088977.1"/>
    <property type="molecule type" value="Genomic_DNA"/>
</dbReference>
<accession>A0A934WS75</accession>
<feature type="signal peptide" evidence="1">
    <location>
        <begin position="1"/>
        <end position="26"/>
    </location>
</feature>
<name>A0A934WS75_9FIRM</name>
<sequence>MKKQFYKFSALILAAICGAAALSACGAKPAENTQTTAAAVTEAATDAATDAATEAVQTTEEPTRAADEFVRTVRVESWETKYGDETREYFCQQPELLIQSADADAINAEIAERCNKIFDAYDSGKPMEDFSKGAEYKAYLNGKTLSLVFIDRAPVNQSVYYYVYNIDVESGSRLDDAELIARSGNDADTAHAQLAERVAEYFDAKTAEMQGGMDTVIAKCREKTLSDEYLGKAQYYLADRNTLSAVFAYNWVAGAEQYLDTTEVFPHLPQY</sequence>
<reference evidence="2" key="1">
    <citation type="submission" date="2021-01" db="EMBL/GenBank/DDBJ databases">
        <title>Genome public.</title>
        <authorList>
            <person name="Liu C."/>
            <person name="Sun Q."/>
        </authorList>
    </citation>
    <scope>NUCLEOTIDE SEQUENCE</scope>
    <source>
        <strain evidence="2">M6</strain>
    </source>
</reference>
<proteinExistence type="predicted"/>
<evidence type="ECO:0008006" key="4">
    <source>
        <dbReference type="Google" id="ProtNLM"/>
    </source>
</evidence>
<dbReference type="AlphaFoldDB" id="A0A934WS75"/>
<protein>
    <recommendedName>
        <fullName evidence="4">DUF4163 domain-containing protein</fullName>
    </recommendedName>
</protein>
<organism evidence="2 3">
    <name type="scientific">Ruminococcus difficilis</name>
    <dbReference type="NCBI Taxonomy" id="2763069"/>
    <lineage>
        <taxon>Bacteria</taxon>
        <taxon>Bacillati</taxon>
        <taxon>Bacillota</taxon>
        <taxon>Clostridia</taxon>
        <taxon>Eubacteriales</taxon>
        <taxon>Oscillospiraceae</taxon>
        <taxon>Ruminococcus</taxon>
    </lineage>
</organism>
<evidence type="ECO:0000313" key="3">
    <source>
        <dbReference type="Proteomes" id="UP000633365"/>
    </source>
</evidence>
<dbReference type="RefSeq" id="WP_201427781.1">
    <property type="nucleotide sequence ID" value="NZ_JAEQMG010000104.1"/>
</dbReference>
<comment type="caution">
    <text evidence="2">The sequence shown here is derived from an EMBL/GenBank/DDBJ whole genome shotgun (WGS) entry which is preliminary data.</text>
</comment>